<dbReference type="InParanoid" id="A0A0V0QHC8"/>
<dbReference type="Proteomes" id="UP000054937">
    <property type="component" value="Unassembled WGS sequence"/>
</dbReference>
<dbReference type="EMBL" id="LDAU01000170">
    <property type="protein sequence ID" value="KRX01560.1"/>
    <property type="molecule type" value="Genomic_DNA"/>
</dbReference>
<evidence type="ECO:0000313" key="1">
    <source>
        <dbReference type="EMBL" id="KRX01560.1"/>
    </source>
</evidence>
<name>A0A0V0QHC8_PSEPJ</name>
<keyword evidence="2" id="KW-1185">Reference proteome</keyword>
<comment type="caution">
    <text evidence="1">The sequence shown here is derived from an EMBL/GenBank/DDBJ whole genome shotgun (WGS) entry which is preliminary data.</text>
</comment>
<dbReference type="AlphaFoldDB" id="A0A0V0QHC8"/>
<reference evidence="1 2" key="1">
    <citation type="journal article" date="2015" name="Sci. Rep.">
        <title>Genome of the facultative scuticociliatosis pathogen Pseudocohnilembus persalinus provides insight into its virulence through horizontal gene transfer.</title>
        <authorList>
            <person name="Xiong J."/>
            <person name="Wang G."/>
            <person name="Cheng J."/>
            <person name="Tian M."/>
            <person name="Pan X."/>
            <person name="Warren A."/>
            <person name="Jiang C."/>
            <person name="Yuan D."/>
            <person name="Miao W."/>
        </authorList>
    </citation>
    <scope>NUCLEOTIDE SEQUENCE [LARGE SCALE GENOMIC DNA]</scope>
    <source>
        <strain evidence="1">36N120E</strain>
    </source>
</reference>
<organism evidence="1 2">
    <name type="scientific">Pseudocohnilembus persalinus</name>
    <name type="common">Ciliate</name>
    <dbReference type="NCBI Taxonomy" id="266149"/>
    <lineage>
        <taxon>Eukaryota</taxon>
        <taxon>Sar</taxon>
        <taxon>Alveolata</taxon>
        <taxon>Ciliophora</taxon>
        <taxon>Intramacronucleata</taxon>
        <taxon>Oligohymenophorea</taxon>
        <taxon>Scuticociliatia</taxon>
        <taxon>Philasterida</taxon>
        <taxon>Pseudocohnilembidae</taxon>
        <taxon>Pseudocohnilembus</taxon>
    </lineage>
</organism>
<accession>A0A0V0QHC8</accession>
<protein>
    <submittedName>
        <fullName evidence="1">Uncharacterized protein</fullName>
    </submittedName>
</protein>
<proteinExistence type="predicted"/>
<gene>
    <name evidence="1" type="ORF">PPERSA_01463</name>
</gene>
<sequence length="105" mass="12374">MLKINYFQYQKLLAGSKQLYEFYYYLSQEDYNQEKALGNQSTNLKRQLLSSFQEDISEIKTYLPRFSQINNSLTILVLVKDQYNALSNSTQSVQIELKSNLQENI</sequence>
<evidence type="ECO:0000313" key="2">
    <source>
        <dbReference type="Proteomes" id="UP000054937"/>
    </source>
</evidence>